<keyword evidence="3" id="KW-0175">Coiled coil</keyword>
<feature type="domain" description="Flagellar hook-associated protein 2 N-terminal" evidence="6">
    <location>
        <begin position="11"/>
        <end position="107"/>
    </location>
</feature>
<comment type="subcellular location">
    <subcellularLocation>
        <location evidence="5">Secreted</location>
    </subcellularLocation>
    <subcellularLocation>
        <location evidence="5">Bacterial flagellum</location>
    </subcellularLocation>
</comment>
<dbReference type="PANTHER" id="PTHR30288">
    <property type="entry name" value="FLAGELLAR CAP/ASSEMBLY PROTEIN FLID"/>
    <property type="match status" value="1"/>
</dbReference>
<keyword evidence="8" id="KW-0969">Cilium</keyword>
<organism evidence="8 9">
    <name type="scientific">Variovorax ginsengisoli</name>
    <dbReference type="NCBI Taxonomy" id="363844"/>
    <lineage>
        <taxon>Bacteria</taxon>
        <taxon>Pseudomonadati</taxon>
        <taxon>Pseudomonadota</taxon>
        <taxon>Betaproteobacteria</taxon>
        <taxon>Burkholderiales</taxon>
        <taxon>Comamonadaceae</taxon>
        <taxon>Variovorax</taxon>
    </lineage>
</organism>
<comment type="function">
    <text evidence="5">Required for morphogenesis and for the elongation of the flagellar filament by facilitating polymerization of the flagellin monomers at the tip of growing filament. Forms a capping structure, which prevents flagellin subunits (transported through the central channel of the flagellum) from leaking out without polymerization at the distal end.</text>
</comment>
<keyword evidence="8" id="KW-0282">Flagellum</keyword>
<dbReference type="PANTHER" id="PTHR30288:SF0">
    <property type="entry name" value="FLAGELLAR HOOK-ASSOCIATED PROTEIN 2"/>
    <property type="match status" value="1"/>
</dbReference>
<name>A0ABT8SAM1_9BURK</name>
<dbReference type="Pfam" id="PF02465">
    <property type="entry name" value="FliD_N"/>
    <property type="match status" value="1"/>
</dbReference>
<accession>A0ABT8SAM1</accession>
<reference evidence="8" key="1">
    <citation type="submission" date="2023-06" db="EMBL/GenBank/DDBJ databases">
        <authorList>
            <person name="Jiang Y."/>
            <person name="Liu Q."/>
        </authorList>
    </citation>
    <scope>NUCLEOTIDE SEQUENCE</scope>
    <source>
        <strain evidence="8">CGMCC 1.12090</strain>
    </source>
</reference>
<evidence type="ECO:0000259" key="6">
    <source>
        <dbReference type="Pfam" id="PF02465"/>
    </source>
</evidence>
<keyword evidence="4 5" id="KW-0975">Bacterial flagellum</keyword>
<evidence type="ECO:0000256" key="5">
    <source>
        <dbReference type="RuleBase" id="RU362066"/>
    </source>
</evidence>
<gene>
    <name evidence="8" type="primary">fliD</name>
    <name evidence="8" type="ORF">Q2T77_26370</name>
</gene>
<comment type="caution">
    <text evidence="8">The sequence shown here is derived from an EMBL/GenBank/DDBJ whole genome shotgun (WGS) entry which is preliminary data.</text>
</comment>
<evidence type="ECO:0000313" key="8">
    <source>
        <dbReference type="EMBL" id="MDO1535815.1"/>
    </source>
</evidence>
<evidence type="ECO:0000256" key="4">
    <source>
        <dbReference type="ARBA" id="ARBA00023143"/>
    </source>
</evidence>
<dbReference type="Pfam" id="PF07195">
    <property type="entry name" value="FliD_C"/>
    <property type="match status" value="1"/>
</dbReference>
<sequence length="483" mass="49362">MATITSLGVGSNLDLATLLTQLQTAESQPLVALEAKAKSYTSKLSAYGTVQSALGVLQSAAKKLSDPALFQTVTGTPTVSGILAASSTDASSAGNYSITVSQLAQSQSAIAAGQASTTTAIGNGKITMDFGTITGGTLDPATGQYSGATFAADATRVAKPITIDASNNTLAGIRDAINGADAGVTASIVNDGSGTPNRLVLVSTQTGEASSMRISVDGDAALQNLLGNDPAGTQNLKQTVAAQNAKLTVNGIAITSASNTVKEAIQGSTLTLVNTGTTGLSMKANTTSVTGAINDFVKAYNSLQSTATTLTAYDADTKTGAALMGDSTLRNLQTRIRQALTTPQAGGTDDFKVLTEIGVSFQKDGTLAVDSTKLDKALGSNLEGVSKLFASATGSTSGYGKQIDALVTDLNSTGGSLKVASDGVTQTIKQLDKQYDAMQTRVDDTVDRYRKQFNQLDVLVNSMNSTLSYLKQQFDAMTASTGK</sequence>
<keyword evidence="9" id="KW-1185">Reference proteome</keyword>
<dbReference type="InterPro" id="IPR040026">
    <property type="entry name" value="FliD"/>
</dbReference>
<proteinExistence type="inferred from homology"/>
<evidence type="ECO:0000256" key="3">
    <source>
        <dbReference type="ARBA" id="ARBA00023054"/>
    </source>
</evidence>
<dbReference type="RefSeq" id="WP_301813648.1">
    <property type="nucleotide sequence ID" value="NZ_JAUJZH010000022.1"/>
</dbReference>
<dbReference type="InterPro" id="IPR003481">
    <property type="entry name" value="FliD_N"/>
</dbReference>
<comment type="similarity">
    <text evidence="1 5">Belongs to the FliD family.</text>
</comment>
<dbReference type="InterPro" id="IPR010809">
    <property type="entry name" value="FliD_C"/>
</dbReference>
<evidence type="ECO:0000256" key="1">
    <source>
        <dbReference type="ARBA" id="ARBA00009764"/>
    </source>
</evidence>
<evidence type="ECO:0000259" key="7">
    <source>
        <dbReference type="Pfam" id="PF07195"/>
    </source>
</evidence>
<feature type="domain" description="Flagellar hook-associated protein 2 C-terminal" evidence="7">
    <location>
        <begin position="242"/>
        <end position="465"/>
    </location>
</feature>
<dbReference type="EMBL" id="JAUKVY010000022">
    <property type="protein sequence ID" value="MDO1535815.1"/>
    <property type="molecule type" value="Genomic_DNA"/>
</dbReference>
<dbReference type="Proteomes" id="UP001169027">
    <property type="component" value="Unassembled WGS sequence"/>
</dbReference>
<evidence type="ECO:0000313" key="9">
    <source>
        <dbReference type="Proteomes" id="UP001169027"/>
    </source>
</evidence>
<keyword evidence="5" id="KW-0964">Secreted</keyword>
<protein>
    <recommendedName>
        <fullName evidence="5">Flagellar hook-associated protein 2</fullName>
        <shortName evidence="5">HAP2</shortName>
    </recommendedName>
    <alternativeName>
        <fullName evidence="5">Flagellar cap protein</fullName>
    </alternativeName>
</protein>
<evidence type="ECO:0000256" key="2">
    <source>
        <dbReference type="ARBA" id="ARBA00011255"/>
    </source>
</evidence>
<keyword evidence="8" id="KW-0966">Cell projection</keyword>
<comment type="subunit">
    <text evidence="2 5">Homopentamer.</text>
</comment>